<dbReference type="InterPro" id="IPR029058">
    <property type="entry name" value="AB_hydrolase_fold"/>
</dbReference>
<evidence type="ECO:0000259" key="2">
    <source>
        <dbReference type="Pfam" id="PF00975"/>
    </source>
</evidence>
<organism evidence="3 4">
    <name type="scientific">Streptomyces levis</name>
    <dbReference type="NCBI Taxonomy" id="285566"/>
    <lineage>
        <taxon>Bacteria</taxon>
        <taxon>Bacillati</taxon>
        <taxon>Actinomycetota</taxon>
        <taxon>Actinomycetes</taxon>
        <taxon>Kitasatosporales</taxon>
        <taxon>Streptomycetaceae</taxon>
        <taxon>Streptomyces</taxon>
    </lineage>
</organism>
<dbReference type="Pfam" id="PF00975">
    <property type="entry name" value="Thioesterase"/>
    <property type="match status" value="1"/>
</dbReference>
<dbReference type="PANTHER" id="PTHR11487">
    <property type="entry name" value="THIOESTERASE"/>
    <property type="match status" value="1"/>
</dbReference>
<dbReference type="InterPro" id="IPR001031">
    <property type="entry name" value="Thioesterase"/>
</dbReference>
<name>A0ABP6AFF6_9ACTN</name>
<gene>
    <name evidence="3" type="ORF">GCM10010423_04270</name>
</gene>
<comment type="caution">
    <text evidence="3">The sequence shown here is derived from an EMBL/GenBank/DDBJ whole genome shotgun (WGS) entry which is preliminary data.</text>
</comment>
<protein>
    <recommendedName>
        <fullName evidence="2">Thioesterase domain-containing protein</fullName>
    </recommendedName>
</protein>
<dbReference type="SUPFAM" id="SSF53474">
    <property type="entry name" value="alpha/beta-Hydrolases"/>
    <property type="match status" value="1"/>
</dbReference>
<dbReference type="Proteomes" id="UP001501095">
    <property type="component" value="Unassembled WGS sequence"/>
</dbReference>
<accession>A0ABP6AFF6</accession>
<comment type="similarity">
    <text evidence="1">Belongs to the thioesterase family.</text>
</comment>
<reference evidence="4" key="1">
    <citation type="journal article" date="2019" name="Int. J. Syst. Evol. Microbiol.">
        <title>The Global Catalogue of Microorganisms (GCM) 10K type strain sequencing project: providing services to taxonomists for standard genome sequencing and annotation.</title>
        <authorList>
            <consortium name="The Broad Institute Genomics Platform"/>
            <consortium name="The Broad Institute Genome Sequencing Center for Infectious Disease"/>
            <person name="Wu L."/>
            <person name="Ma J."/>
        </authorList>
    </citation>
    <scope>NUCLEOTIDE SEQUENCE [LARGE SCALE GENOMIC DNA]</scope>
    <source>
        <strain evidence="4">JCM 6924</strain>
    </source>
</reference>
<proteinExistence type="inferred from homology"/>
<dbReference type="EMBL" id="BAAATM010000002">
    <property type="protein sequence ID" value="GAA2515995.1"/>
    <property type="molecule type" value="Genomic_DNA"/>
</dbReference>
<evidence type="ECO:0000313" key="3">
    <source>
        <dbReference type="EMBL" id="GAA2515995.1"/>
    </source>
</evidence>
<evidence type="ECO:0000313" key="4">
    <source>
        <dbReference type="Proteomes" id="UP001501095"/>
    </source>
</evidence>
<sequence length="264" mass="28611">MGPRARGRGHLRLFCFPYAGSGARVFRGWAEALPDDVEVYGIQLPGRDDRLAERPRDDVPELVAELVAALEPCADAPFAFFGHSMGALLCWETARSLWRTHGLLPRHVFVSGCRPLPLVGDRTASGAVAPAPADDASGPRGIAPVPGDDELIEQLRTLGGTPEEILGDAGLMSVVLPAFRGDTTLLARYRHAPGEPLPCPATVFGGDRDPRVAPEELAGWTELFERTPDVCVLPGGHFFLHTQRERLLAEIEARLVRGRAPRHV</sequence>
<evidence type="ECO:0000256" key="1">
    <source>
        <dbReference type="ARBA" id="ARBA00007169"/>
    </source>
</evidence>
<feature type="domain" description="Thioesterase" evidence="2">
    <location>
        <begin position="12"/>
        <end position="254"/>
    </location>
</feature>
<dbReference type="PANTHER" id="PTHR11487:SF0">
    <property type="entry name" value="S-ACYL FATTY ACID SYNTHASE THIOESTERASE, MEDIUM CHAIN"/>
    <property type="match status" value="1"/>
</dbReference>
<dbReference type="Gene3D" id="3.40.50.1820">
    <property type="entry name" value="alpha/beta hydrolase"/>
    <property type="match status" value="1"/>
</dbReference>
<keyword evidence="4" id="KW-1185">Reference proteome</keyword>
<dbReference type="InterPro" id="IPR012223">
    <property type="entry name" value="TEII"/>
</dbReference>